<reference evidence="9" key="1">
    <citation type="submission" date="2018-01" db="EMBL/GenBank/DDBJ databases">
        <authorList>
            <person name="Yu X.-D."/>
        </authorList>
    </citation>
    <scope>NUCLEOTIDE SEQUENCE</scope>
    <source>
        <strain evidence="9">ZX-21</strain>
    </source>
</reference>
<gene>
    <name evidence="9" type="ORF">C0068_06175</name>
</gene>
<evidence type="ECO:0000256" key="1">
    <source>
        <dbReference type="ARBA" id="ARBA00022729"/>
    </source>
</evidence>
<dbReference type="EMBL" id="PQGG01000013">
    <property type="protein sequence ID" value="POP53541.1"/>
    <property type="molecule type" value="Genomic_DNA"/>
</dbReference>
<feature type="region of interest" description="Disordered" evidence="8">
    <location>
        <begin position="29"/>
        <end position="61"/>
    </location>
</feature>
<dbReference type="Gene3D" id="1.25.40.10">
    <property type="entry name" value="Tetratricopeptide repeat domain"/>
    <property type="match status" value="1"/>
</dbReference>
<evidence type="ECO:0000313" key="9">
    <source>
        <dbReference type="EMBL" id="POP53541.1"/>
    </source>
</evidence>
<dbReference type="SUPFAM" id="SSF53822">
    <property type="entry name" value="Periplasmic binding protein-like I"/>
    <property type="match status" value="1"/>
</dbReference>
<name>A0A2S4HIM0_9GAMM</name>
<dbReference type="Pfam" id="PF04348">
    <property type="entry name" value="LppC"/>
    <property type="match status" value="1"/>
</dbReference>
<protein>
    <submittedName>
        <fullName evidence="9">Penicillin-binding protein activator</fullName>
    </submittedName>
</protein>
<keyword evidence="2" id="KW-0133">Cell shape</keyword>
<dbReference type="PANTHER" id="PTHR38038:SF1">
    <property type="entry name" value="PENICILLIN-BINDING PROTEIN ACTIVATOR LPOA"/>
    <property type="match status" value="1"/>
</dbReference>
<dbReference type="InterPro" id="IPR007443">
    <property type="entry name" value="LpoA"/>
</dbReference>
<dbReference type="AlphaFoldDB" id="A0A2S4HIM0"/>
<evidence type="ECO:0000256" key="8">
    <source>
        <dbReference type="SAM" id="MobiDB-lite"/>
    </source>
</evidence>
<sequence length="648" mass="72077">MTAQTNNGQSMKTRTFILILIATFLASCGSTPTPPPKPSASTTEKYTVRPRPTPVPNNEFNPATVDINVVEQWLNDAKDMEPEESAELLLRSAEVLLREGELARADDVVGELIPPELSSEQALRLAIIRARVQRGHAEFAQALAQLSDPLIESAVLEAPVRRQMQYSQLRASLYEIEGDYLAAARERIFIDPMLSPGQQPTNREAIWASLMQIPTDMLVKHINSASNKDYIGWLELASIAKDNQNNIEAQVQQRDAWLRNWPRHPAHDSLPGGLDKLNDLIVERADQVALILPVTGRLAAYGKAIRDGFFAAYYETLNQGGSVPQINQYDSNAIDINTLYQKVLNSGNKLVIGPLQKENLSALVASHPSAMNVPTLALNRIDGNKFPNGLYQFGLNPEDEAEQIAEIAMSKGYTRALILTPEGSWGQKVAAAFAQRWQTLNGKIVASQTFDASKNNYSEKIKSILQIDKSQQRLQRLQQIIGLRPNYEPYRRSDIDFIFLLARPNEGRAIKPLLAYHYAGDIPVYATSHIYRGSNSPSKDQDINGIRFIDIPWIFDDKSQIRKDINAGIPSSAAYQRMYALGVDSFRLHLRLNQLRNGASGQVFGETGTLTLNDLGQIERELALAEIQEGRAVVNPTRSANQNPSNDF</sequence>
<proteinExistence type="predicted"/>
<dbReference type="GO" id="GO:0009252">
    <property type="term" value="P:peptidoglycan biosynthetic process"/>
    <property type="evidence" value="ECO:0007669"/>
    <property type="project" value="UniProtKB-KW"/>
</dbReference>
<dbReference type="GO" id="GO:0031241">
    <property type="term" value="C:periplasmic side of cell outer membrane"/>
    <property type="evidence" value="ECO:0007669"/>
    <property type="project" value="TreeGrafter"/>
</dbReference>
<evidence type="ECO:0000256" key="7">
    <source>
        <dbReference type="ARBA" id="ARBA00023288"/>
    </source>
</evidence>
<dbReference type="Proteomes" id="UP000237222">
    <property type="component" value="Unassembled WGS sequence"/>
</dbReference>
<evidence type="ECO:0000256" key="4">
    <source>
        <dbReference type="ARBA" id="ARBA00023136"/>
    </source>
</evidence>
<keyword evidence="1" id="KW-0732">Signal</keyword>
<evidence type="ECO:0000256" key="2">
    <source>
        <dbReference type="ARBA" id="ARBA00022960"/>
    </source>
</evidence>
<evidence type="ECO:0000256" key="3">
    <source>
        <dbReference type="ARBA" id="ARBA00022984"/>
    </source>
</evidence>
<organism evidence="9 10">
    <name type="scientific">Zhongshania marina</name>
    <dbReference type="NCBI Taxonomy" id="2304603"/>
    <lineage>
        <taxon>Bacteria</taxon>
        <taxon>Pseudomonadati</taxon>
        <taxon>Pseudomonadota</taxon>
        <taxon>Gammaproteobacteria</taxon>
        <taxon>Cellvibrionales</taxon>
        <taxon>Spongiibacteraceae</taxon>
        <taxon>Zhongshania</taxon>
    </lineage>
</organism>
<evidence type="ECO:0000256" key="6">
    <source>
        <dbReference type="ARBA" id="ARBA00023237"/>
    </source>
</evidence>
<dbReference type="PANTHER" id="PTHR38038">
    <property type="entry name" value="PENICILLIN-BINDING PROTEIN ACTIVATOR LPOA"/>
    <property type="match status" value="1"/>
</dbReference>
<dbReference type="InterPro" id="IPR028082">
    <property type="entry name" value="Peripla_BP_I"/>
</dbReference>
<keyword evidence="3" id="KW-0573">Peptidoglycan synthesis</keyword>
<comment type="caution">
    <text evidence="9">The sequence shown here is derived from an EMBL/GenBank/DDBJ whole genome shotgun (WGS) entry which is preliminary data.</text>
</comment>
<evidence type="ECO:0000313" key="10">
    <source>
        <dbReference type="Proteomes" id="UP000237222"/>
    </source>
</evidence>
<dbReference type="Gene3D" id="1.25.40.650">
    <property type="match status" value="1"/>
</dbReference>
<dbReference type="Gene3D" id="3.40.50.2300">
    <property type="match status" value="2"/>
</dbReference>
<dbReference type="CDD" id="cd06339">
    <property type="entry name" value="PBP1_YraM_LppC_lipoprotein-like"/>
    <property type="match status" value="1"/>
</dbReference>
<keyword evidence="7" id="KW-0449">Lipoprotein</keyword>
<dbReference type="GO" id="GO:0008360">
    <property type="term" value="P:regulation of cell shape"/>
    <property type="evidence" value="ECO:0007669"/>
    <property type="project" value="UniProtKB-KW"/>
</dbReference>
<accession>A0A2S4HIM0</accession>
<keyword evidence="5" id="KW-0564">Palmitate</keyword>
<keyword evidence="4" id="KW-0472">Membrane</keyword>
<keyword evidence="6" id="KW-0998">Cell outer membrane</keyword>
<dbReference type="GO" id="GO:0030234">
    <property type="term" value="F:enzyme regulator activity"/>
    <property type="evidence" value="ECO:0007669"/>
    <property type="project" value="TreeGrafter"/>
</dbReference>
<evidence type="ECO:0000256" key="5">
    <source>
        <dbReference type="ARBA" id="ARBA00023139"/>
    </source>
</evidence>
<dbReference type="InterPro" id="IPR011990">
    <property type="entry name" value="TPR-like_helical_dom_sf"/>
</dbReference>